<organism evidence="2 3">
    <name type="scientific">Lithospermum erythrorhizon</name>
    <name type="common">Purple gromwell</name>
    <name type="synonym">Lithospermum officinale var. erythrorhizon</name>
    <dbReference type="NCBI Taxonomy" id="34254"/>
    <lineage>
        <taxon>Eukaryota</taxon>
        <taxon>Viridiplantae</taxon>
        <taxon>Streptophyta</taxon>
        <taxon>Embryophyta</taxon>
        <taxon>Tracheophyta</taxon>
        <taxon>Spermatophyta</taxon>
        <taxon>Magnoliopsida</taxon>
        <taxon>eudicotyledons</taxon>
        <taxon>Gunneridae</taxon>
        <taxon>Pentapetalae</taxon>
        <taxon>asterids</taxon>
        <taxon>lamiids</taxon>
        <taxon>Boraginales</taxon>
        <taxon>Boraginaceae</taxon>
        <taxon>Boraginoideae</taxon>
        <taxon>Lithospermeae</taxon>
        <taxon>Lithospermum</taxon>
    </lineage>
</organism>
<dbReference type="EMBL" id="BAABME010014653">
    <property type="protein sequence ID" value="GAA0187378.1"/>
    <property type="molecule type" value="Genomic_DNA"/>
</dbReference>
<accession>A0AAV3S062</accession>
<feature type="chain" id="PRO_5043819850" description="Pectinesterase inhibitor domain-containing protein" evidence="1">
    <location>
        <begin position="26"/>
        <end position="179"/>
    </location>
</feature>
<evidence type="ECO:0008006" key="4">
    <source>
        <dbReference type="Google" id="ProtNLM"/>
    </source>
</evidence>
<keyword evidence="1" id="KW-0732">Signal</keyword>
<name>A0AAV3S062_LITER</name>
<dbReference type="Gene3D" id="1.20.140.40">
    <property type="entry name" value="Invertase/pectin methylesterase inhibitor family protein"/>
    <property type="match status" value="1"/>
</dbReference>
<keyword evidence="3" id="KW-1185">Reference proteome</keyword>
<gene>
    <name evidence="2" type="ORF">LIER_34666</name>
</gene>
<feature type="signal peptide" evidence="1">
    <location>
        <begin position="1"/>
        <end position="25"/>
    </location>
</feature>
<evidence type="ECO:0000313" key="2">
    <source>
        <dbReference type="EMBL" id="GAA0187378.1"/>
    </source>
</evidence>
<reference evidence="2 3" key="1">
    <citation type="submission" date="2024-01" db="EMBL/GenBank/DDBJ databases">
        <title>The complete chloroplast genome sequence of Lithospermum erythrorhizon: insights into the phylogenetic relationship among Boraginaceae species and the maternal lineages of purple gromwells.</title>
        <authorList>
            <person name="Okada T."/>
            <person name="Watanabe K."/>
        </authorList>
    </citation>
    <scope>NUCLEOTIDE SEQUENCE [LARGE SCALE GENOMIC DNA]</scope>
</reference>
<dbReference type="InterPro" id="IPR035513">
    <property type="entry name" value="Invertase/methylesterase_inhib"/>
</dbReference>
<dbReference type="Proteomes" id="UP001454036">
    <property type="component" value="Unassembled WGS sequence"/>
</dbReference>
<comment type="caution">
    <text evidence="2">The sequence shown here is derived from an EMBL/GenBank/DDBJ whole genome shotgun (WGS) entry which is preliminary data.</text>
</comment>
<dbReference type="AlphaFoldDB" id="A0AAV3S062"/>
<sequence length="179" mass="19903">MKNKLSLGVMVIAIFVGSIILPASAQSYINKVCVDEMTNEVLPLCPKIISGANTWDQAATWSINRLLRLINRQVTPVLATLEAKLLPSTPPEKKAQIVKACKDSYGDVVASLTTAKTFIKRDPYEEFSPNVMYASQCYADCRERILEVKGQPEIAEVNKFNHHINNILDVIITIGNNRD</sequence>
<evidence type="ECO:0000256" key="1">
    <source>
        <dbReference type="SAM" id="SignalP"/>
    </source>
</evidence>
<proteinExistence type="predicted"/>
<protein>
    <recommendedName>
        <fullName evidence="4">Pectinesterase inhibitor domain-containing protein</fullName>
    </recommendedName>
</protein>
<evidence type="ECO:0000313" key="3">
    <source>
        <dbReference type="Proteomes" id="UP001454036"/>
    </source>
</evidence>
<dbReference type="SUPFAM" id="SSF101148">
    <property type="entry name" value="Plant invertase/pectin methylesterase inhibitor"/>
    <property type="match status" value="1"/>
</dbReference>